<evidence type="ECO:0000313" key="1">
    <source>
        <dbReference type="EMBL" id="KAJ1191208.1"/>
    </source>
</evidence>
<evidence type="ECO:0000313" key="2">
    <source>
        <dbReference type="Proteomes" id="UP001066276"/>
    </source>
</evidence>
<gene>
    <name evidence="1" type="ORF">NDU88_000524</name>
</gene>
<name>A0AAV7UQ78_PLEWA</name>
<reference evidence="1" key="1">
    <citation type="journal article" date="2022" name="bioRxiv">
        <title>Sequencing and chromosome-scale assembly of the giantPleurodeles waltlgenome.</title>
        <authorList>
            <person name="Brown T."/>
            <person name="Elewa A."/>
            <person name="Iarovenko S."/>
            <person name="Subramanian E."/>
            <person name="Araus A.J."/>
            <person name="Petzold A."/>
            <person name="Susuki M."/>
            <person name="Suzuki K.-i.T."/>
            <person name="Hayashi T."/>
            <person name="Toyoda A."/>
            <person name="Oliveira C."/>
            <person name="Osipova E."/>
            <person name="Leigh N.D."/>
            <person name="Simon A."/>
            <person name="Yun M.H."/>
        </authorList>
    </citation>
    <scope>NUCLEOTIDE SEQUENCE</scope>
    <source>
        <strain evidence="1">20211129_DDA</strain>
        <tissue evidence="1">Liver</tissue>
    </source>
</reference>
<dbReference type="Proteomes" id="UP001066276">
    <property type="component" value="Chromosome 2_2"/>
</dbReference>
<sequence>MDSMLLLQKLWLFREAGELLKAPGFPDCCFIEDLWLCGLACLGYPVATGTAGEPEAGITQSCQSRTSRISHLPACISQMGLHSSPATMLDPVLPWTTHLVPQRVAPCSTPYPRTTHLRGEPCCLLPLLTVLDGNLSLKTAAVARAPLLRE</sequence>
<comment type="caution">
    <text evidence="1">The sequence shown here is derived from an EMBL/GenBank/DDBJ whole genome shotgun (WGS) entry which is preliminary data.</text>
</comment>
<protein>
    <submittedName>
        <fullName evidence="1">Uncharacterized protein</fullName>
    </submittedName>
</protein>
<dbReference type="AlphaFoldDB" id="A0AAV7UQ78"/>
<proteinExistence type="predicted"/>
<dbReference type="EMBL" id="JANPWB010000004">
    <property type="protein sequence ID" value="KAJ1191208.1"/>
    <property type="molecule type" value="Genomic_DNA"/>
</dbReference>
<keyword evidence="2" id="KW-1185">Reference proteome</keyword>
<accession>A0AAV7UQ78</accession>
<organism evidence="1 2">
    <name type="scientific">Pleurodeles waltl</name>
    <name type="common">Iberian ribbed newt</name>
    <dbReference type="NCBI Taxonomy" id="8319"/>
    <lineage>
        <taxon>Eukaryota</taxon>
        <taxon>Metazoa</taxon>
        <taxon>Chordata</taxon>
        <taxon>Craniata</taxon>
        <taxon>Vertebrata</taxon>
        <taxon>Euteleostomi</taxon>
        <taxon>Amphibia</taxon>
        <taxon>Batrachia</taxon>
        <taxon>Caudata</taxon>
        <taxon>Salamandroidea</taxon>
        <taxon>Salamandridae</taxon>
        <taxon>Pleurodelinae</taxon>
        <taxon>Pleurodeles</taxon>
    </lineage>
</organism>